<dbReference type="Gene3D" id="1.10.238.10">
    <property type="entry name" value="EF-hand"/>
    <property type="match status" value="1"/>
</dbReference>
<dbReference type="SUPFAM" id="SSF47473">
    <property type="entry name" value="EF-hand"/>
    <property type="match status" value="1"/>
</dbReference>
<dbReference type="InterPro" id="IPR008907">
    <property type="entry name" value="TPP/p25"/>
</dbReference>
<name>A0A4E0RI00_FASHE</name>
<proteinExistence type="inferred from homology"/>
<evidence type="ECO:0000313" key="3">
    <source>
        <dbReference type="EMBL" id="THD26965.1"/>
    </source>
</evidence>
<evidence type="ECO:0000256" key="1">
    <source>
        <dbReference type="ARBA" id="ARBA00010994"/>
    </source>
</evidence>
<reference evidence="3" key="1">
    <citation type="submission" date="2019-03" db="EMBL/GenBank/DDBJ databases">
        <title>Improved annotation for the trematode Fasciola hepatica.</title>
        <authorList>
            <person name="Choi Y.-J."/>
            <person name="Martin J."/>
            <person name="Mitreva M."/>
        </authorList>
    </citation>
    <scope>NUCLEOTIDE SEQUENCE [LARGE SCALE GENOMIC DNA]</scope>
</reference>
<protein>
    <submittedName>
        <fullName evidence="3">P25-alpha domain containing protein</fullName>
    </submittedName>
</protein>
<dbReference type="Pfam" id="PF05517">
    <property type="entry name" value="p25-alpha"/>
    <property type="match status" value="1"/>
</dbReference>
<comment type="caution">
    <text evidence="3">The sequence shown here is derived from an EMBL/GenBank/DDBJ whole genome shotgun (WGS) entry which is preliminary data.</text>
</comment>
<organism evidence="3 4">
    <name type="scientific">Fasciola hepatica</name>
    <name type="common">Liver fluke</name>
    <dbReference type="NCBI Taxonomy" id="6192"/>
    <lineage>
        <taxon>Eukaryota</taxon>
        <taxon>Metazoa</taxon>
        <taxon>Spiralia</taxon>
        <taxon>Lophotrochozoa</taxon>
        <taxon>Platyhelminthes</taxon>
        <taxon>Trematoda</taxon>
        <taxon>Digenea</taxon>
        <taxon>Plagiorchiida</taxon>
        <taxon>Echinostomata</taxon>
        <taxon>Echinostomatoidea</taxon>
        <taxon>Fasciolidae</taxon>
        <taxon>Fasciola</taxon>
    </lineage>
</organism>
<sequence length="161" mass="18016">MASGGDSNDLKAAFLAYCRVISHDSVKGNASTIRKMCTDTGINKTKMKQNDVDLEYARCFGTSKEGIDYAGFVRFVENFLGPAYGRMNGMEEEQAVQEIKDKFSKAHPQLRNTTKVSNDAVTKRLVDPKNFPTASKEKFDPSYKRTNSQTDSGRPIFNRKP</sequence>
<feature type="compositionally biased region" description="Polar residues" evidence="2">
    <location>
        <begin position="110"/>
        <end position="120"/>
    </location>
</feature>
<accession>A0A4E0RI00</accession>
<dbReference type="GO" id="GO:0046785">
    <property type="term" value="P:microtubule polymerization"/>
    <property type="evidence" value="ECO:0007669"/>
    <property type="project" value="InterPro"/>
</dbReference>
<keyword evidence="4" id="KW-1185">Reference proteome</keyword>
<evidence type="ECO:0000256" key="2">
    <source>
        <dbReference type="SAM" id="MobiDB-lite"/>
    </source>
</evidence>
<comment type="similarity">
    <text evidence="1">Belongs to the TPPP family.</text>
</comment>
<dbReference type="Proteomes" id="UP000230066">
    <property type="component" value="Unassembled WGS sequence"/>
</dbReference>
<dbReference type="EMBL" id="JXXN02000572">
    <property type="protein sequence ID" value="THD26965.1"/>
    <property type="molecule type" value="Genomic_DNA"/>
</dbReference>
<feature type="region of interest" description="Disordered" evidence="2">
    <location>
        <begin position="108"/>
        <end position="161"/>
    </location>
</feature>
<dbReference type="GO" id="GO:0015631">
    <property type="term" value="F:tubulin binding"/>
    <property type="evidence" value="ECO:0007669"/>
    <property type="project" value="InterPro"/>
</dbReference>
<gene>
    <name evidence="3" type="ORF">D915_002061</name>
</gene>
<dbReference type="AlphaFoldDB" id="A0A4E0RI00"/>
<dbReference type="InterPro" id="IPR011992">
    <property type="entry name" value="EF-hand-dom_pair"/>
</dbReference>
<evidence type="ECO:0000313" key="4">
    <source>
        <dbReference type="Proteomes" id="UP000230066"/>
    </source>
</evidence>